<dbReference type="Pfam" id="PF02574">
    <property type="entry name" value="S-methyl_trans"/>
    <property type="match status" value="1"/>
</dbReference>
<organism evidence="6 7">
    <name type="scientific">Candidatus Avoscillospira stercoripullorum</name>
    <dbReference type="NCBI Taxonomy" id="2840709"/>
    <lineage>
        <taxon>Bacteria</taxon>
        <taxon>Bacillati</taxon>
        <taxon>Bacillota</taxon>
        <taxon>Clostridia</taxon>
        <taxon>Eubacteriales</taxon>
        <taxon>Oscillospiraceae</taxon>
        <taxon>Oscillospiraceae incertae sedis</taxon>
        <taxon>Candidatus Avoscillospira</taxon>
    </lineage>
</organism>
<reference evidence="6" key="1">
    <citation type="submission" date="2020-10" db="EMBL/GenBank/DDBJ databases">
        <authorList>
            <person name="Gilroy R."/>
        </authorList>
    </citation>
    <scope>NUCLEOTIDE SEQUENCE</scope>
    <source>
        <strain evidence="6">ChiHjej9B8-7071</strain>
    </source>
</reference>
<dbReference type="GO" id="GO:0032259">
    <property type="term" value="P:methylation"/>
    <property type="evidence" value="ECO:0007669"/>
    <property type="project" value="UniProtKB-KW"/>
</dbReference>
<dbReference type="InterPro" id="IPR003726">
    <property type="entry name" value="HCY_dom"/>
</dbReference>
<evidence type="ECO:0000259" key="5">
    <source>
        <dbReference type="PROSITE" id="PS50970"/>
    </source>
</evidence>
<keyword evidence="2 4" id="KW-0808">Transferase</keyword>
<feature type="binding site" evidence="3 4">
    <location>
        <position position="271"/>
    </location>
    <ligand>
        <name>Zn(2+)</name>
        <dbReference type="ChEBI" id="CHEBI:29105"/>
    </ligand>
</feature>
<feature type="binding site" evidence="3 4">
    <location>
        <position position="204"/>
    </location>
    <ligand>
        <name>Zn(2+)</name>
        <dbReference type="ChEBI" id="CHEBI:29105"/>
    </ligand>
</feature>
<sequence length="285" mass="30143">MTREEFAARISQAPLLMDGATGSNLMKAGMPRGVCAERWILEHPQPLLALQQQYVAAGSQLLIAPTFTANRIYLAQHGLEDQVASLNAALVALSRQAAGGKALVAGDMATLGRADLSYETMLEVYTEQAQALNAAGVDLFVVETLMGHEEAVAALEACRMTAEDKAVCCSFSVTADGMLYFGGNVYDAAEQVEGFGADAVGVNCSVGPDQLESVVRTLHERLSVPILAKPNAGMPQIDEAGNAHYAMTPPDFARQMKKLQEAGARLLGGCCGTTPEDIAALREIL</sequence>
<name>A0A9D1A725_9FIRM</name>
<keyword evidence="3 4" id="KW-0862">Zinc</keyword>
<comment type="cofactor">
    <cofactor evidence="3">
        <name>Zn(2+)</name>
        <dbReference type="ChEBI" id="CHEBI:29105"/>
    </cofactor>
    <text evidence="3">Binds 1 zinc ion per subunit.</text>
</comment>
<dbReference type="InterPro" id="IPR036589">
    <property type="entry name" value="HCY_dom_sf"/>
</dbReference>
<dbReference type="PANTHER" id="PTHR11103:SF18">
    <property type="entry name" value="SLR1189 PROTEIN"/>
    <property type="match status" value="1"/>
</dbReference>
<dbReference type="EMBL" id="DVGD01000107">
    <property type="protein sequence ID" value="HIR09496.1"/>
    <property type="molecule type" value="Genomic_DNA"/>
</dbReference>
<comment type="caution">
    <text evidence="6">The sequence shown here is derived from an EMBL/GenBank/DDBJ whole genome shotgun (WGS) entry which is preliminary data.</text>
</comment>
<dbReference type="PROSITE" id="PS50970">
    <property type="entry name" value="HCY"/>
    <property type="match status" value="1"/>
</dbReference>
<evidence type="ECO:0000313" key="7">
    <source>
        <dbReference type="Proteomes" id="UP000824258"/>
    </source>
</evidence>
<evidence type="ECO:0000256" key="1">
    <source>
        <dbReference type="ARBA" id="ARBA00022603"/>
    </source>
</evidence>
<keyword evidence="3 4" id="KW-0479">Metal-binding</keyword>
<dbReference type="Proteomes" id="UP000824258">
    <property type="component" value="Unassembled WGS sequence"/>
</dbReference>
<accession>A0A9D1A725</accession>
<gene>
    <name evidence="6" type="ORF">IAA70_03735</name>
</gene>
<dbReference type="GO" id="GO:0008168">
    <property type="term" value="F:methyltransferase activity"/>
    <property type="evidence" value="ECO:0007669"/>
    <property type="project" value="UniProtKB-UniRule"/>
</dbReference>
<dbReference type="SUPFAM" id="SSF82282">
    <property type="entry name" value="Homocysteine S-methyltransferase"/>
    <property type="match status" value="1"/>
</dbReference>
<feature type="domain" description="Hcy-binding" evidence="5">
    <location>
        <begin position="3"/>
        <end position="285"/>
    </location>
</feature>
<evidence type="ECO:0000256" key="2">
    <source>
        <dbReference type="ARBA" id="ARBA00022679"/>
    </source>
</evidence>
<evidence type="ECO:0000313" key="6">
    <source>
        <dbReference type="EMBL" id="HIR09496.1"/>
    </source>
</evidence>
<proteinExistence type="predicted"/>
<protein>
    <submittedName>
        <fullName evidence="6">Homocysteine S-methyltransferase family protein</fullName>
    </submittedName>
</protein>
<dbReference type="GO" id="GO:0009086">
    <property type="term" value="P:methionine biosynthetic process"/>
    <property type="evidence" value="ECO:0007669"/>
    <property type="project" value="InterPro"/>
</dbReference>
<dbReference type="Gene3D" id="3.20.20.330">
    <property type="entry name" value="Homocysteine-binding-like domain"/>
    <property type="match status" value="1"/>
</dbReference>
<dbReference type="AlphaFoldDB" id="A0A9D1A725"/>
<reference evidence="6" key="2">
    <citation type="journal article" date="2021" name="PeerJ">
        <title>Extensive microbial diversity within the chicken gut microbiome revealed by metagenomics and culture.</title>
        <authorList>
            <person name="Gilroy R."/>
            <person name="Ravi A."/>
            <person name="Getino M."/>
            <person name="Pursley I."/>
            <person name="Horton D.L."/>
            <person name="Alikhan N.F."/>
            <person name="Baker D."/>
            <person name="Gharbi K."/>
            <person name="Hall N."/>
            <person name="Watson M."/>
            <person name="Adriaenssens E.M."/>
            <person name="Foster-Nyarko E."/>
            <person name="Jarju S."/>
            <person name="Secka A."/>
            <person name="Antonio M."/>
            <person name="Oren A."/>
            <person name="Chaudhuri R.R."/>
            <person name="La Ragione R."/>
            <person name="Hildebrand F."/>
            <person name="Pallen M.J."/>
        </authorList>
    </citation>
    <scope>NUCLEOTIDE SEQUENCE</scope>
    <source>
        <strain evidence="6">ChiHjej9B8-7071</strain>
    </source>
</reference>
<keyword evidence="1 4" id="KW-0489">Methyltransferase</keyword>
<evidence type="ECO:0000256" key="4">
    <source>
        <dbReference type="PROSITE-ProRule" id="PRU00333"/>
    </source>
</evidence>
<dbReference type="PIRSF" id="PIRSF037505">
    <property type="entry name" value="Betaine_HMT"/>
    <property type="match status" value="1"/>
</dbReference>
<feature type="binding site" evidence="3 4">
    <location>
        <position position="270"/>
    </location>
    <ligand>
        <name>Zn(2+)</name>
        <dbReference type="ChEBI" id="CHEBI:29105"/>
    </ligand>
</feature>
<evidence type="ECO:0000256" key="3">
    <source>
        <dbReference type="PIRSR" id="PIRSR037505-2"/>
    </source>
</evidence>
<dbReference type="PANTHER" id="PTHR11103">
    <property type="entry name" value="SLR1189 PROTEIN"/>
    <property type="match status" value="1"/>
</dbReference>
<dbReference type="InterPro" id="IPR017226">
    <property type="entry name" value="BHMT-like"/>
</dbReference>
<dbReference type="GO" id="GO:0008270">
    <property type="term" value="F:zinc ion binding"/>
    <property type="evidence" value="ECO:0007669"/>
    <property type="project" value="InterPro"/>
</dbReference>